<sequence>MAPCAGTAAPWPGTVAPGCPVAAQDRWAAVADGPAVLLPGGGTVPASGDAGRAAFAHGDSSGALPCAGGVGPGW</sequence>
<dbReference type="RefSeq" id="WP_143684077.1">
    <property type="nucleotide sequence ID" value="NZ_MCGQ01000007.1"/>
</dbReference>
<reference evidence="1 2" key="1">
    <citation type="submission" date="2016-07" db="EMBL/GenBank/DDBJ databases">
        <title>Draft genome of Streptomyces diastatochromogenes.</title>
        <authorList>
            <person name="Podduturi R."/>
            <person name="Lukassen M.B."/>
            <person name="Clausen N."/>
            <person name="Nielsen J.L."/>
            <person name="Jorgensen N.O."/>
        </authorList>
    </citation>
    <scope>NUCLEOTIDE SEQUENCE [LARGE SCALE GENOMIC DNA]</scope>
    <source>
        <strain evidence="1 2">DSM 40608</strain>
    </source>
</reference>
<accession>A0A233SRN2</accession>
<evidence type="ECO:0000313" key="1">
    <source>
        <dbReference type="EMBL" id="OXY98302.1"/>
    </source>
</evidence>
<dbReference type="EMBL" id="MCGQ01000007">
    <property type="protein sequence ID" value="OXY98302.1"/>
    <property type="molecule type" value="Genomic_DNA"/>
</dbReference>
<evidence type="ECO:0000313" key="2">
    <source>
        <dbReference type="Proteomes" id="UP000215483"/>
    </source>
</evidence>
<proteinExistence type="predicted"/>
<name>A0A233SRN2_STRDA</name>
<keyword evidence="2" id="KW-1185">Reference proteome</keyword>
<gene>
    <name evidence="1" type="ORF">BEK98_05425</name>
</gene>
<comment type="caution">
    <text evidence="1">The sequence shown here is derived from an EMBL/GenBank/DDBJ whole genome shotgun (WGS) entry which is preliminary data.</text>
</comment>
<dbReference type="Proteomes" id="UP000215483">
    <property type="component" value="Unassembled WGS sequence"/>
</dbReference>
<protein>
    <submittedName>
        <fullName evidence="1">Uncharacterized protein</fullName>
    </submittedName>
</protein>
<dbReference type="AlphaFoldDB" id="A0A233SRN2"/>
<organism evidence="1 2">
    <name type="scientific">Streptomyces diastatochromogenes</name>
    <dbReference type="NCBI Taxonomy" id="42236"/>
    <lineage>
        <taxon>Bacteria</taxon>
        <taxon>Bacillati</taxon>
        <taxon>Actinomycetota</taxon>
        <taxon>Actinomycetes</taxon>
        <taxon>Kitasatosporales</taxon>
        <taxon>Streptomycetaceae</taxon>
        <taxon>Streptomyces</taxon>
    </lineage>
</organism>